<feature type="transmembrane region" description="Helical" evidence="9">
    <location>
        <begin position="51"/>
        <end position="71"/>
    </location>
</feature>
<dbReference type="SUPFAM" id="SSF47384">
    <property type="entry name" value="Homodimeric domain of signal transducing histidine kinase"/>
    <property type="match status" value="1"/>
</dbReference>
<evidence type="ECO:0000256" key="9">
    <source>
        <dbReference type="SAM" id="Phobius"/>
    </source>
</evidence>
<dbReference type="Proteomes" id="UP000295411">
    <property type="component" value="Unassembled WGS sequence"/>
</dbReference>
<dbReference type="Pfam" id="PF08448">
    <property type="entry name" value="PAS_4"/>
    <property type="match status" value="1"/>
</dbReference>
<dbReference type="Gene3D" id="1.10.287.130">
    <property type="match status" value="1"/>
</dbReference>
<gene>
    <name evidence="11" type="ORF">E2F48_06655</name>
</gene>
<organism evidence="11 12">
    <name type="scientific">Arthrobacter crusticola</name>
    <dbReference type="NCBI Taxonomy" id="2547960"/>
    <lineage>
        <taxon>Bacteria</taxon>
        <taxon>Bacillati</taxon>
        <taxon>Actinomycetota</taxon>
        <taxon>Actinomycetes</taxon>
        <taxon>Micrococcales</taxon>
        <taxon>Micrococcaceae</taxon>
        <taxon>Arthrobacter</taxon>
    </lineage>
</organism>
<dbReference type="PANTHER" id="PTHR43711:SF1">
    <property type="entry name" value="HISTIDINE KINASE 1"/>
    <property type="match status" value="1"/>
</dbReference>
<dbReference type="SUPFAM" id="SSF55874">
    <property type="entry name" value="ATPase domain of HSP90 chaperone/DNA topoisomerase II/histidine kinase"/>
    <property type="match status" value="1"/>
</dbReference>
<comment type="subcellular location">
    <subcellularLocation>
        <location evidence="2">Cell membrane</location>
    </subcellularLocation>
</comment>
<dbReference type="InterPro" id="IPR013656">
    <property type="entry name" value="PAS_4"/>
</dbReference>
<name>A0A4R5TZY7_9MICC</name>
<accession>A0A4R5TZY7</accession>
<protein>
    <recommendedName>
        <fullName evidence="3">histidine kinase</fullName>
        <ecNumber evidence="3">2.7.13.3</ecNumber>
    </recommendedName>
</protein>
<feature type="compositionally biased region" description="Low complexity" evidence="8">
    <location>
        <begin position="15"/>
        <end position="29"/>
    </location>
</feature>
<dbReference type="InterPro" id="IPR035965">
    <property type="entry name" value="PAS-like_dom_sf"/>
</dbReference>
<dbReference type="InterPro" id="IPR004358">
    <property type="entry name" value="Sig_transdc_His_kin-like_C"/>
</dbReference>
<dbReference type="Gene3D" id="3.30.450.20">
    <property type="entry name" value="PAS domain"/>
    <property type="match status" value="1"/>
</dbReference>
<dbReference type="InterPro" id="IPR003594">
    <property type="entry name" value="HATPase_dom"/>
</dbReference>
<comment type="catalytic activity">
    <reaction evidence="1">
        <text>ATP + protein L-histidine = ADP + protein N-phospho-L-histidine.</text>
        <dbReference type="EC" id="2.7.13.3"/>
    </reaction>
</comment>
<keyword evidence="9" id="KW-0812">Transmembrane</keyword>
<sequence length="580" mass="60697">MEKLMGAGMATDTAAETARTAAGTGSAGRAAGGPRGSEVPLLRRGDRRRKVVLSQGALSIVVVLVVAVLWLLDPDSLFADPLFPAGILLEAGLLLLCFVVPWQRLPASAALAVPLLDFAAVGLLRAGAGDHLSGVGVLAAFPAAWIAASRIPTAAAAALTAGGSLCIVWGPLLFGDARPGPAEFLGPFLLPVVLTGLAAFISILTTERRAQQEAVSRSQAALRRAAAEGVERERLLATILDTVGVGLVVVDRDGHDVLMNARQRISHGLAAPPGNDDPNERQLLIFGPDRETPIPAEERPVRRAVQGESFDDVQIWLGSGRAQQAVSVSARAMTDDDGTFVGTVVSFTDITSLLRALHAKDDFLSNVSHEFRTPLTSVLGFLDLILDRRDSLEPDVVRYLSVARRNALQLEALVDDLLAINAGTFRVRPVQCDVGELIGACIASAQPAADAAGVRLINTAPAALPAVADPVRLGQALDNLVSNAVKYNRRGGTITVGADLTDGLLRLGVEDTGIGIEAEELSQVFDRFFRSPAVRVSTVQGVGLGLLITKSIVTEHGGTISAVSEPGQGSTFTMTLPQPS</sequence>
<dbReference type="Gene3D" id="3.30.565.10">
    <property type="entry name" value="Histidine kinase-like ATPase, C-terminal domain"/>
    <property type="match status" value="1"/>
</dbReference>
<keyword evidence="9" id="KW-0472">Membrane</keyword>
<evidence type="ECO:0000256" key="4">
    <source>
        <dbReference type="ARBA" id="ARBA00022553"/>
    </source>
</evidence>
<keyword evidence="5" id="KW-0808">Transferase</keyword>
<evidence type="ECO:0000256" key="2">
    <source>
        <dbReference type="ARBA" id="ARBA00004236"/>
    </source>
</evidence>
<feature type="transmembrane region" description="Helical" evidence="9">
    <location>
        <begin position="184"/>
        <end position="204"/>
    </location>
</feature>
<dbReference type="SMART" id="SM00388">
    <property type="entry name" value="HisKA"/>
    <property type="match status" value="1"/>
</dbReference>
<comment type="caution">
    <text evidence="11">The sequence shown here is derived from an EMBL/GenBank/DDBJ whole genome shotgun (WGS) entry which is preliminary data.</text>
</comment>
<reference evidence="11 12" key="1">
    <citation type="submission" date="2019-03" db="EMBL/GenBank/DDBJ databases">
        <title>Arthrobacter sp. nov., an bacterium isolated from biocrust in Mu Us Desert.</title>
        <authorList>
            <person name="Lixiong L."/>
        </authorList>
    </citation>
    <scope>NUCLEOTIDE SEQUENCE [LARGE SCALE GENOMIC DNA]</scope>
    <source>
        <strain evidence="11 12">SLN-3</strain>
    </source>
</reference>
<dbReference type="SMART" id="SM00387">
    <property type="entry name" value="HATPase_c"/>
    <property type="match status" value="1"/>
</dbReference>
<dbReference type="EMBL" id="SMTK01000002">
    <property type="protein sequence ID" value="TDK26838.1"/>
    <property type="molecule type" value="Genomic_DNA"/>
</dbReference>
<keyword evidence="6 11" id="KW-0418">Kinase</keyword>
<dbReference type="GO" id="GO:0000155">
    <property type="term" value="F:phosphorelay sensor kinase activity"/>
    <property type="evidence" value="ECO:0007669"/>
    <property type="project" value="InterPro"/>
</dbReference>
<dbReference type="Pfam" id="PF02518">
    <property type="entry name" value="HATPase_c"/>
    <property type="match status" value="1"/>
</dbReference>
<keyword evidence="12" id="KW-1185">Reference proteome</keyword>
<dbReference type="SUPFAM" id="SSF55785">
    <property type="entry name" value="PYP-like sensor domain (PAS domain)"/>
    <property type="match status" value="1"/>
</dbReference>
<evidence type="ECO:0000256" key="7">
    <source>
        <dbReference type="ARBA" id="ARBA00023012"/>
    </source>
</evidence>
<dbReference type="CDD" id="cd00075">
    <property type="entry name" value="HATPase"/>
    <property type="match status" value="1"/>
</dbReference>
<evidence type="ECO:0000256" key="5">
    <source>
        <dbReference type="ARBA" id="ARBA00022679"/>
    </source>
</evidence>
<feature type="domain" description="Histidine kinase" evidence="10">
    <location>
        <begin position="366"/>
        <end position="580"/>
    </location>
</feature>
<dbReference type="PRINTS" id="PR00344">
    <property type="entry name" value="BCTRLSENSOR"/>
</dbReference>
<keyword evidence="4" id="KW-0597">Phosphoprotein</keyword>
<evidence type="ECO:0000259" key="10">
    <source>
        <dbReference type="PROSITE" id="PS50109"/>
    </source>
</evidence>
<keyword evidence="9" id="KW-1133">Transmembrane helix</keyword>
<evidence type="ECO:0000256" key="8">
    <source>
        <dbReference type="SAM" id="MobiDB-lite"/>
    </source>
</evidence>
<dbReference type="InterPro" id="IPR050736">
    <property type="entry name" value="Sensor_HK_Regulatory"/>
</dbReference>
<evidence type="ECO:0000313" key="12">
    <source>
        <dbReference type="Proteomes" id="UP000295411"/>
    </source>
</evidence>
<evidence type="ECO:0000256" key="6">
    <source>
        <dbReference type="ARBA" id="ARBA00022777"/>
    </source>
</evidence>
<dbReference type="Pfam" id="PF00512">
    <property type="entry name" value="HisKA"/>
    <property type="match status" value="1"/>
</dbReference>
<dbReference type="FunFam" id="3.30.565.10:FF:000006">
    <property type="entry name" value="Sensor histidine kinase WalK"/>
    <property type="match status" value="1"/>
</dbReference>
<evidence type="ECO:0000256" key="3">
    <source>
        <dbReference type="ARBA" id="ARBA00012438"/>
    </source>
</evidence>
<dbReference type="GO" id="GO:0005886">
    <property type="term" value="C:plasma membrane"/>
    <property type="evidence" value="ECO:0007669"/>
    <property type="project" value="UniProtKB-SubCell"/>
</dbReference>
<dbReference type="InterPro" id="IPR003661">
    <property type="entry name" value="HisK_dim/P_dom"/>
</dbReference>
<proteinExistence type="predicted"/>
<dbReference type="PROSITE" id="PS50109">
    <property type="entry name" value="HIS_KIN"/>
    <property type="match status" value="1"/>
</dbReference>
<dbReference type="PANTHER" id="PTHR43711">
    <property type="entry name" value="TWO-COMPONENT HISTIDINE KINASE"/>
    <property type="match status" value="1"/>
</dbReference>
<evidence type="ECO:0000313" key="11">
    <source>
        <dbReference type="EMBL" id="TDK26838.1"/>
    </source>
</evidence>
<feature type="transmembrane region" description="Helical" evidence="9">
    <location>
        <begin position="155"/>
        <end position="172"/>
    </location>
</feature>
<dbReference type="InterPro" id="IPR036097">
    <property type="entry name" value="HisK_dim/P_sf"/>
</dbReference>
<dbReference type="InterPro" id="IPR036890">
    <property type="entry name" value="HATPase_C_sf"/>
</dbReference>
<feature type="transmembrane region" description="Helical" evidence="9">
    <location>
        <begin position="109"/>
        <end position="126"/>
    </location>
</feature>
<evidence type="ECO:0000256" key="1">
    <source>
        <dbReference type="ARBA" id="ARBA00000085"/>
    </source>
</evidence>
<dbReference type="InterPro" id="IPR005467">
    <property type="entry name" value="His_kinase_dom"/>
</dbReference>
<dbReference type="OrthoDB" id="9757990at2"/>
<dbReference type="EC" id="2.7.13.3" evidence="3"/>
<keyword evidence="7" id="KW-0902">Two-component regulatory system</keyword>
<dbReference type="AlphaFoldDB" id="A0A4R5TZY7"/>
<dbReference type="CDD" id="cd00082">
    <property type="entry name" value="HisKA"/>
    <property type="match status" value="1"/>
</dbReference>
<feature type="transmembrane region" description="Helical" evidence="9">
    <location>
        <begin position="83"/>
        <end position="102"/>
    </location>
</feature>
<feature type="region of interest" description="Disordered" evidence="8">
    <location>
        <begin position="15"/>
        <end position="40"/>
    </location>
</feature>